<reference evidence="1" key="1">
    <citation type="submission" date="2022-01" db="EMBL/GenBank/DDBJ databases">
        <authorList>
            <person name="King R."/>
        </authorList>
    </citation>
    <scope>NUCLEOTIDE SEQUENCE</scope>
</reference>
<name>A0A9P0GCA7_9CUCU</name>
<dbReference type="EMBL" id="OV651817">
    <property type="protein sequence ID" value="CAH1110389.1"/>
    <property type="molecule type" value="Genomic_DNA"/>
</dbReference>
<dbReference type="Proteomes" id="UP001153636">
    <property type="component" value="Chromosome 5"/>
</dbReference>
<organism evidence="1 2">
    <name type="scientific">Psylliodes chrysocephalus</name>
    <dbReference type="NCBI Taxonomy" id="3402493"/>
    <lineage>
        <taxon>Eukaryota</taxon>
        <taxon>Metazoa</taxon>
        <taxon>Ecdysozoa</taxon>
        <taxon>Arthropoda</taxon>
        <taxon>Hexapoda</taxon>
        <taxon>Insecta</taxon>
        <taxon>Pterygota</taxon>
        <taxon>Neoptera</taxon>
        <taxon>Endopterygota</taxon>
        <taxon>Coleoptera</taxon>
        <taxon>Polyphaga</taxon>
        <taxon>Cucujiformia</taxon>
        <taxon>Chrysomeloidea</taxon>
        <taxon>Chrysomelidae</taxon>
        <taxon>Galerucinae</taxon>
        <taxon>Alticini</taxon>
        <taxon>Psylliodes</taxon>
    </lineage>
</organism>
<proteinExistence type="predicted"/>
<sequence>MSIISGQMRKSLPNLARECDRWGLSDRGAATVSSALLQDLGVLTKDDNSSVIDYSKVRRERQKLRKQNQSNDKKDFMLKSINIDGRKDLTRKTSLKGSSPRKRY</sequence>
<evidence type="ECO:0000313" key="1">
    <source>
        <dbReference type="EMBL" id="CAH1110389.1"/>
    </source>
</evidence>
<protein>
    <submittedName>
        <fullName evidence="1">Uncharacterized protein</fullName>
    </submittedName>
</protein>
<dbReference type="OrthoDB" id="6778712at2759"/>
<keyword evidence="2" id="KW-1185">Reference proteome</keyword>
<gene>
    <name evidence="1" type="ORF">PSYICH_LOCUS11496</name>
</gene>
<dbReference type="AlphaFoldDB" id="A0A9P0GCA7"/>
<evidence type="ECO:0000313" key="2">
    <source>
        <dbReference type="Proteomes" id="UP001153636"/>
    </source>
</evidence>
<accession>A0A9P0GCA7</accession>